<evidence type="ECO:0000313" key="3">
    <source>
        <dbReference type="Ensembl" id="ENSACLP00000019222.2"/>
    </source>
</evidence>
<protein>
    <submittedName>
        <fullName evidence="3">CD302 molecule</fullName>
    </submittedName>
</protein>
<dbReference type="AlphaFoldDB" id="A0A3P8PQB7"/>
<dbReference type="PANTHER" id="PTHR22803">
    <property type="entry name" value="MANNOSE, PHOSPHOLIPASE, LECTIN RECEPTOR RELATED"/>
    <property type="match status" value="1"/>
</dbReference>
<name>A0A3P8PQB7_ASTCA</name>
<sequence>MESLKKSHRSLLWCVFVLCVQLALTGGCPADGRTWVPFKDRCYHFVHGDEDKIKSYSFEDAKTHCKGFELLTIQSEEENKFVIDYSPEVWKNSPPVIVWLGMYYDSNTQNMTWLHDNAVTFSNWEDGSLTSDLAPMDKCAALHTNTGKWEIVSCSDDLENGVICEAAQDKEKAKRSKSTFELYFLTVSVLIPVVFGTNCDLPSIVNRLPQNLAQCSLPSSFSAWWLSWESQVLFGFCTRSTTLAPASSRHSSTTLRSESLTQTSRAWWRLRRLIAHHRRTFALFLNKKHQTLPHGWLFYLFFFSSHSKRSPLLKLLRKQFGMTQNNVCLGEM</sequence>
<dbReference type="InterPro" id="IPR001304">
    <property type="entry name" value="C-type_lectin-like"/>
</dbReference>
<reference evidence="3" key="2">
    <citation type="submission" date="2025-08" db="UniProtKB">
        <authorList>
            <consortium name="Ensembl"/>
        </authorList>
    </citation>
    <scope>IDENTIFICATION</scope>
</reference>
<organism evidence="3 4">
    <name type="scientific">Astatotilapia calliptera</name>
    <name type="common">Eastern happy</name>
    <name type="synonym">Chromis callipterus</name>
    <dbReference type="NCBI Taxonomy" id="8154"/>
    <lineage>
        <taxon>Eukaryota</taxon>
        <taxon>Metazoa</taxon>
        <taxon>Chordata</taxon>
        <taxon>Craniata</taxon>
        <taxon>Vertebrata</taxon>
        <taxon>Euteleostomi</taxon>
        <taxon>Actinopterygii</taxon>
        <taxon>Neopterygii</taxon>
        <taxon>Teleostei</taxon>
        <taxon>Neoteleostei</taxon>
        <taxon>Acanthomorphata</taxon>
        <taxon>Ovalentaria</taxon>
        <taxon>Cichlomorphae</taxon>
        <taxon>Cichliformes</taxon>
        <taxon>Cichlidae</taxon>
        <taxon>African cichlids</taxon>
        <taxon>Pseudocrenilabrinae</taxon>
        <taxon>Haplochromini</taxon>
        <taxon>Astatotilapia</taxon>
    </lineage>
</organism>
<evidence type="ECO:0000259" key="2">
    <source>
        <dbReference type="PROSITE" id="PS50041"/>
    </source>
</evidence>
<dbReference type="SMART" id="SM00034">
    <property type="entry name" value="CLECT"/>
    <property type="match status" value="1"/>
</dbReference>
<dbReference type="OrthoDB" id="9945342at2759"/>
<dbReference type="InterPro" id="IPR016186">
    <property type="entry name" value="C-type_lectin-like/link_sf"/>
</dbReference>
<dbReference type="Gene3D" id="3.10.100.10">
    <property type="entry name" value="Mannose-Binding Protein A, subunit A"/>
    <property type="match status" value="1"/>
</dbReference>
<dbReference type="InterPro" id="IPR016187">
    <property type="entry name" value="CTDL_fold"/>
</dbReference>
<dbReference type="CDD" id="cd00037">
    <property type="entry name" value="CLECT"/>
    <property type="match status" value="1"/>
</dbReference>
<dbReference type="SUPFAM" id="SSF56436">
    <property type="entry name" value="C-type lectin-like"/>
    <property type="match status" value="1"/>
</dbReference>
<keyword evidence="4" id="KW-1185">Reference proteome</keyword>
<feature type="signal peptide" evidence="1">
    <location>
        <begin position="1"/>
        <end position="27"/>
    </location>
</feature>
<dbReference type="Bgee" id="ENSACLG00000013066">
    <property type="expression patterns" value="Expressed in liver and 8 other cell types or tissues"/>
</dbReference>
<proteinExistence type="predicted"/>
<accession>A0A3P8PQB7</accession>
<dbReference type="STRING" id="8154.ENSACLP00000019222"/>
<dbReference type="PROSITE" id="PS50041">
    <property type="entry name" value="C_TYPE_LECTIN_2"/>
    <property type="match status" value="1"/>
</dbReference>
<dbReference type="InterPro" id="IPR050111">
    <property type="entry name" value="C-type_lectin/snaclec_domain"/>
</dbReference>
<feature type="chain" id="PRO_5044292518" evidence="1">
    <location>
        <begin position="28"/>
        <end position="332"/>
    </location>
</feature>
<evidence type="ECO:0000256" key="1">
    <source>
        <dbReference type="SAM" id="SignalP"/>
    </source>
</evidence>
<dbReference type="OMA" id="RWENVSC"/>
<dbReference type="Proteomes" id="UP000265100">
    <property type="component" value="Chromosome 16"/>
</dbReference>
<reference evidence="3" key="3">
    <citation type="submission" date="2025-09" db="UniProtKB">
        <authorList>
            <consortium name="Ensembl"/>
        </authorList>
    </citation>
    <scope>IDENTIFICATION</scope>
</reference>
<keyword evidence="1" id="KW-0732">Signal</keyword>
<dbReference type="Ensembl" id="ENSACLT00000019667.2">
    <property type="protein sequence ID" value="ENSACLP00000019222.2"/>
    <property type="gene ID" value="ENSACLG00000013066.2"/>
</dbReference>
<reference evidence="3" key="1">
    <citation type="submission" date="2018-05" db="EMBL/GenBank/DDBJ databases">
        <authorList>
            <person name="Datahose"/>
        </authorList>
    </citation>
    <scope>NUCLEOTIDE SEQUENCE</scope>
</reference>
<dbReference type="Pfam" id="PF00059">
    <property type="entry name" value="Lectin_C"/>
    <property type="match status" value="1"/>
</dbReference>
<dbReference type="PROSITE" id="PS51257">
    <property type="entry name" value="PROKAR_LIPOPROTEIN"/>
    <property type="match status" value="1"/>
</dbReference>
<evidence type="ECO:0000313" key="4">
    <source>
        <dbReference type="Proteomes" id="UP000265100"/>
    </source>
</evidence>
<feature type="domain" description="C-type lectin" evidence="2">
    <location>
        <begin position="38"/>
        <end position="155"/>
    </location>
</feature>
<dbReference type="GeneTree" id="ENSGT01150000286973"/>